<dbReference type="InterPro" id="IPR013325">
    <property type="entry name" value="RNA_pol_sigma_r2"/>
</dbReference>
<dbReference type="AlphaFoldDB" id="A0A852SGH2"/>
<proteinExistence type="predicted"/>
<reference evidence="2 3" key="1">
    <citation type="submission" date="2020-07" db="EMBL/GenBank/DDBJ databases">
        <title>Sequencing the genomes of 1000 actinobacteria strains.</title>
        <authorList>
            <person name="Klenk H.-P."/>
        </authorList>
    </citation>
    <scope>NUCLEOTIDE SEQUENCE [LARGE SCALE GENOMIC DNA]</scope>
    <source>
        <strain evidence="2 3">DSM 23870</strain>
    </source>
</reference>
<evidence type="ECO:0000313" key="2">
    <source>
        <dbReference type="EMBL" id="NYD67045.1"/>
    </source>
</evidence>
<organism evidence="2 3">
    <name type="scientific">Agromyces atrinae</name>
    <dbReference type="NCBI Taxonomy" id="592376"/>
    <lineage>
        <taxon>Bacteria</taxon>
        <taxon>Bacillati</taxon>
        <taxon>Actinomycetota</taxon>
        <taxon>Actinomycetes</taxon>
        <taxon>Micrococcales</taxon>
        <taxon>Microbacteriaceae</taxon>
        <taxon>Agromyces</taxon>
    </lineage>
</organism>
<dbReference type="Proteomes" id="UP000581087">
    <property type="component" value="Unassembled WGS sequence"/>
</dbReference>
<dbReference type="GO" id="GO:0003700">
    <property type="term" value="F:DNA-binding transcription factor activity"/>
    <property type="evidence" value="ECO:0007669"/>
    <property type="project" value="InterPro"/>
</dbReference>
<feature type="region of interest" description="Disordered" evidence="1">
    <location>
        <begin position="1"/>
        <end position="98"/>
    </location>
</feature>
<feature type="compositionally biased region" description="Low complexity" evidence="1">
    <location>
        <begin position="45"/>
        <end position="55"/>
    </location>
</feature>
<dbReference type="SUPFAM" id="SSF88946">
    <property type="entry name" value="Sigma2 domain of RNA polymerase sigma factors"/>
    <property type="match status" value="1"/>
</dbReference>
<feature type="compositionally biased region" description="Low complexity" evidence="1">
    <location>
        <begin position="72"/>
        <end position="92"/>
    </location>
</feature>
<feature type="compositionally biased region" description="Low complexity" evidence="1">
    <location>
        <begin position="26"/>
        <end position="38"/>
    </location>
</feature>
<protein>
    <submittedName>
        <fullName evidence="2">Pyruvate/2-oxoglutarate dehydrogenase complex dihydrolipoamide acyltransferase (E2) component</fullName>
    </submittedName>
</protein>
<dbReference type="RefSeq" id="WP_206736550.1">
    <property type="nucleotide sequence ID" value="NZ_SDPM01000010.1"/>
</dbReference>
<keyword evidence="2" id="KW-0808">Transferase</keyword>
<evidence type="ECO:0000313" key="3">
    <source>
        <dbReference type="Proteomes" id="UP000581087"/>
    </source>
</evidence>
<evidence type="ECO:0000256" key="1">
    <source>
        <dbReference type="SAM" id="MobiDB-lite"/>
    </source>
</evidence>
<dbReference type="GO" id="GO:0016746">
    <property type="term" value="F:acyltransferase activity"/>
    <property type="evidence" value="ECO:0007669"/>
    <property type="project" value="UniProtKB-KW"/>
</dbReference>
<dbReference type="EMBL" id="JACCBI010000001">
    <property type="protein sequence ID" value="NYD67045.1"/>
    <property type="molecule type" value="Genomic_DNA"/>
</dbReference>
<feature type="compositionally biased region" description="Pro residues" evidence="1">
    <location>
        <begin position="56"/>
        <end position="71"/>
    </location>
</feature>
<gene>
    <name evidence="2" type="ORF">BJ972_001564</name>
</gene>
<name>A0A852SGH2_9MICO</name>
<comment type="caution">
    <text evidence="2">The sequence shown here is derived from an EMBL/GenBank/DDBJ whole genome shotgun (WGS) entry which is preliminary data.</text>
</comment>
<accession>A0A852SGH2</accession>
<dbReference type="GO" id="GO:0006352">
    <property type="term" value="P:DNA-templated transcription initiation"/>
    <property type="evidence" value="ECO:0007669"/>
    <property type="project" value="InterPro"/>
</dbReference>
<keyword evidence="2" id="KW-0012">Acyltransferase</keyword>
<dbReference type="Gene3D" id="1.10.1740.10">
    <property type="match status" value="1"/>
</dbReference>
<sequence>MVEQFSGGPPLDGFVPFGDESGSADSLPVAPPSASTPSLTPPSSSPSSPTPSSSTPSPPPSSPTPSSPTPSSPTLAASTPTPSTPSSSEAPSPVDPSDRVLLSRAARGAADAFEELYDRWAPVAYGMCVHVAGDETRAARAMESIWLEFWQNAPSLARRADDVRRVLADLVWAHARN</sequence>
<keyword evidence="2" id="KW-0670">Pyruvate</keyword>